<dbReference type="Pfam" id="PF00528">
    <property type="entry name" value="BPD_transp_1"/>
    <property type="match status" value="1"/>
</dbReference>
<evidence type="ECO:0000256" key="2">
    <source>
        <dbReference type="ARBA" id="ARBA00022448"/>
    </source>
</evidence>
<feature type="domain" description="ABC transmembrane type-1" evidence="8">
    <location>
        <begin position="138"/>
        <end position="352"/>
    </location>
</feature>
<proteinExistence type="inferred from homology"/>
<accession>A0A1G9KGF8</accession>
<dbReference type="Gene3D" id="1.10.3720.10">
    <property type="entry name" value="MetI-like"/>
    <property type="match status" value="1"/>
</dbReference>
<feature type="transmembrane region" description="Helical" evidence="7">
    <location>
        <begin position="175"/>
        <end position="205"/>
    </location>
</feature>
<evidence type="ECO:0000256" key="5">
    <source>
        <dbReference type="ARBA" id="ARBA00022989"/>
    </source>
</evidence>
<dbReference type="InterPro" id="IPR035906">
    <property type="entry name" value="MetI-like_sf"/>
</dbReference>
<keyword evidence="2 7" id="KW-0813">Transport</keyword>
<evidence type="ECO:0000313" key="9">
    <source>
        <dbReference type="EMBL" id="SDL48614.1"/>
    </source>
</evidence>
<organism evidence="9 10">
    <name type="scientific">Halarsenatibacter silvermanii</name>
    <dbReference type="NCBI Taxonomy" id="321763"/>
    <lineage>
        <taxon>Bacteria</taxon>
        <taxon>Bacillati</taxon>
        <taxon>Bacillota</taxon>
        <taxon>Clostridia</taxon>
        <taxon>Halanaerobiales</taxon>
        <taxon>Halarsenatibacteraceae</taxon>
        <taxon>Halarsenatibacter</taxon>
    </lineage>
</organism>
<dbReference type="SUPFAM" id="SSF161098">
    <property type="entry name" value="MetI-like"/>
    <property type="match status" value="1"/>
</dbReference>
<name>A0A1G9KGF8_9FIRM</name>
<dbReference type="PANTHER" id="PTHR30465">
    <property type="entry name" value="INNER MEMBRANE ABC TRANSPORTER"/>
    <property type="match status" value="1"/>
</dbReference>
<feature type="transmembrane region" description="Helical" evidence="7">
    <location>
        <begin position="329"/>
        <end position="355"/>
    </location>
</feature>
<keyword evidence="6 7" id="KW-0472">Membrane</keyword>
<dbReference type="EMBL" id="FNGO01000005">
    <property type="protein sequence ID" value="SDL48614.1"/>
    <property type="molecule type" value="Genomic_DNA"/>
</dbReference>
<feature type="transmembrane region" description="Helical" evidence="7">
    <location>
        <begin position="20"/>
        <end position="41"/>
    </location>
</feature>
<keyword evidence="3" id="KW-1003">Cell membrane</keyword>
<keyword evidence="5 7" id="KW-1133">Transmembrane helix</keyword>
<dbReference type="OrthoDB" id="9769919at2"/>
<dbReference type="InterPro" id="IPR000515">
    <property type="entry name" value="MetI-like"/>
</dbReference>
<dbReference type="PANTHER" id="PTHR30465:SF45">
    <property type="entry name" value="BINDING-PROTEIN-DEPENDENT TRANSPORT SYSTEMS INNER MEMBRANE COMPONENT"/>
    <property type="match status" value="1"/>
</dbReference>
<protein>
    <submittedName>
        <fullName evidence="9">Peptide/nickel transport system permease protein</fullName>
    </submittedName>
</protein>
<evidence type="ECO:0000256" key="6">
    <source>
        <dbReference type="ARBA" id="ARBA00023136"/>
    </source>
</evidence>
<keyword evidence="10" id="KW-1185">Reference proteome</keyword>
<evidence type="ECO:0000256" key="1">
    <source>
        <dbReference type="ARBA" id="ARBA00004651"/>
    </source>
</evidence>
<dbReference type="CDD" id="cd06261">
    <property type="entry name" value="TM_PBP2"/>
    <property type="match status" value="1"/>
</dbReference>
<dbReference type="GO" id="GO:0005886">
    <property type="term" value="C:plasma membrane"/>
    <property type="evidence" value="ECO:0007669"/>
    <property type="project" value="UniProtKB-SubCell"/>
</dbReference>
<reference evidence="9 10" key="1">
    <citation type="submission" date="2016-10" db="EMBL/GenBank/DDBJ databases">
        <authorList>
            <person name="de Groot N.N."/>
        </authorList>
    </citation>
    <scope>NUCLEOTIDE SEQUENCE [LARGE SCALE GENOMIC DNA]</scope>
    <source>
        <strain evidence="9 10">SLAS-1</strain>
    </source>
</reference>
<dbReference type="GO" id="GO:0055085">
    <property type="term" value="P:transmembrane transport"/>
    <property type="evidence" value="ECO:0007669"/>
    <property type="project" value="InterPro"/>
</dbReference>
<evidence type="ECO:0000256" key="7">
    <source>
        <dbReference type="RuleBase" id="RU363032"/>
    </source>
</evidence>
<dbReference type="AlphaFoldDB" id="A0A1G9KGF8"/>
<sequence length="369" mass="41538">MKEESQKAGSEISRIGRYLLLRLAILLVTAVVGVYILILVANMGGAVDDIREAQIREQVGQQMRAMSDEMADWSAERRREFEEQLVERERQRLGLDEPFIIRSFYYLRDAVTLDLGRAEQLTSDAGSRRVRLIILERLPPTLLLMGSSFLLLFFSSIFISLILSRKYGSLVDRILIVLAPTSAAPSWFYGIFLILIFAAVLGVLPYGGMVDAPPPQKTGAYVLSVLRHLILPVMASVMSMFFISIYQYRTFFLIYSQEDYVQIGKAKGLPDRELERKYILRPTIPPILTNFMMAVIGLFMGNVLLEQVFNWPGLGRMIYEAIGLFDVPVVVGAMVIYAYLLALTLFLLDILYAVLDPRVRVGSESGGIG</sequence>
<feature type="transmembrane region" description="Helical" evidence="7">
    <location>
        <begin position="287"/>
        <end position="309"/>
    </location>
</feature>
<dbReference type="STRING" id="321763.SAMN04488692_1058"/>
<keyword evidence="4 7" id="KW-0812">Transmembrane</keyword>
<evidence type="ECO:0000313" key="10">
    <source>
        <dbReference type="Proteomes" id="UP000199476"/>
    </source>
</evidence>
<comment type="subcellular location">
    <subcellularLocation>
        <location evidence="1 7">Cell membrane</location>
        <topology evidence="1 7">Multi-pass membrane protein</topology>
    </subcellularLocation>
</comment>
<evidence type="ECO:0000256" key="3">
    <source>
        <dbReference type="ARBA" id="ARBA00022475"/>
    </source>
</evidence>
<comment type="similarity">
    <text evidence="7">Belongs to the binding-protein-dependent transport system permease family.</text>
</comment>
<evidence type="ECO:0000256" key="4">
    <source>
        <dbReference type="ARBA" id="ARBA00022692"/>
    </source>
</evidence>
<dbReference type="RefSeq" id="WP_089758732.1">
    <property type="nucleotide sequence ID" value="NZ_FNGO01000005.1"/>
</dbReference>
<feature type="transmembrane region" description="Helical" evidence="7">
    <location>
        <begin position="142"/>
        <end position="163"/>
    </location>
</feature>
<dbReference type="Proteomes" id="UP000199476">
    <property type="component" value="Unassembled WGS sequence"/>
</dbReference>
<dbReference type="PROSITE" id="PS50928">
    <property type="entry name" value="ABC_TM1"/>
    <property type="match status" value="1"/>
</dbReference>
<gene>
    <name evidence="9" type="ORF">SAMN04488692_1058</name>
</gene>
<evidence type="ECO:0000259" key="8">
    <source>
        <dbReference type="PROSITE" id="PS50928"/>
    </source>
</evidence>
<feature type="transmembrane region" description="Helical" evidence="7">
    <location>
        <begin position="225"/>
        <end position="246"/>
    </location>
</feature>